<dbReference type="RefSeq" id="WP_149171574.1">
    <property type="nucleotide sequence ID" value="NZ_VTOY01000006.1"/>
</dbReference>
<keyword evidence="3" id="KW-1185">Reference proteome</keyword>
<evidence type="ECO:0000313" key="3">
    <source>
        <dbReference type="Proteomes" id="UP000323646"/>
    </source>
</evidence>
<comment type="caution">
    <text evidence="2">The sequence shown here is derived from an EMBL/GenBank/DDBJ whole genome shotgun (WGS) entry which is preliminary data.</text>
</comment>
<name>A0A5D6W2T8_9FIRM</name>
<protein>
    <recommendedName>
        <fullName evidence="4">DUF2987 domain-containing protein</fullName>
    </recommendedName>
</protein>
<gene>
    <name evidence="2" type="ORF">FZ040_08365</name>
</gene>
<feature type="chain" id="PRO_5023060101" description="DUF2987 domain-containing protein" evidence="1">
    <location>
        <begin position="27"/>
        <end position="307"/>
    </location>
</feature>
<dbReference type="OrthoDB" id="1669017at2"/>
<reference evidence="2 3" key="1">
    <citation type="submission" date="2019-08" db="EMBL/GenBank/DDBJ databases">
        <title>Selenomonas sp. mPRGC5 and Selenomonas sp. mPRGC8 isolated from ruminal fluid of dairy goat (Capra hircus).</title>
        <authorList>
            <person name="Poothong S."/>
            <person name="Nuengjamnong C."/>
            <person name="Tanasupawat S."/>
        </authorList>
    </citation>
    <scope>NUCLEOTIDE SEQUENCE [LARGE SCALE GENOMIC DNA]</scope>
    <source>
        <strain evidence="3">mPRGC5</strain>
    </source>
</reference>
<accession>A0A5D6W2T8</accession>
<evidence type="ECO:0000313" key="2">
    <source>
        <dbReference type="EMBL" id="TYZ22226.1"/>
    </source>
</evidence>
<evidence type="ECO:0008006" key="4">
    <source>
        <dbReference type="Google" id="ProtNLM"/>
    </source>
</evidence>
<feature type="signal peptide" evidence="1">
    <location>
        <begin position="1"/>
        <end position="26"/>
    </location>
</feature>
<organism evidence="2 3">
    <name type="scientific">Selenomonas ruminis</name>
    <dbReference type="NCBI Taxonomy" id="2593411"/>
    <lineage>
        <taxon>Bacteria</taxon>
        <taxon>Bacillati</taxon>
        <taxon>Bacillota</taxon>
        <taxon>Negativicutes</taxon>
        <taxon>Selenomonadales</taxon>
        <taxon>Selenomonadaceae</taxon>
        <taxon>Selenomonas</taxon>
    </lineage>
</organism>
<keyword evidence="1" id="KW-0732">Signal</keyword>
<dbReference type="Proteomes" id="UP000323646">
    <property type="component" value="Unassembled WGS sequence"/>
</dbReference>
<dbReference type="EMBL" id="VTOY01000006">
    <property type="protein sequence ID" value="TYZ22226.1"/>
    <property type="molecule type" value="Genomic_DNA"/>
</dbReference>
<evidence type="ECO:0000256" key="1">
    <source>
        <dbReference type="SAM" id="SignalP"/>
    </source>
</evidence>
<sequence length="307" mass="33495">MFKGKKILMAAGMAMAFFLGSAAVQAAPTDAAKEQFRQETLALVDCEKGKLAMEADLKSMVNCHYESELYFSAKPDIAGKGKVKMTIAVPDQPVSTIASEYYLQENDEQLVVYFQKPDNGWVKSTMAMPAEQKKLYMESNKELVQASLETVKAVELGQANGDRQSYIVTVDGDKIMPYFAKAMNMTGQKQDEMLAMIKPVLENMGDFTYTVEIDRANHMVTGMQADLTQPMRKAVLSAIDPSKCTPEQVQQAKDIVNASTLTISLKTVALDKLPNLKVPKKASCEAKEVKAELLKGGAAVPGNAASN</sequence>
<dbReference type="AlphaFoldDB" id="A0A5D6W2T8"/>
<proteinExistence type="predicted"/>